<evidence type="ECO:0000313" key="7">
    <source>
        <dbReference type="Proteomes" id="UP000002939"/>
    </source>
</evidence>
<keyword evidence="2 5" id="KW-0812">Transmembrane</keyword>
<dbReference type="InterPro" id="IPR023271">
    <property type="entry name" value="Aquaporin-like"/>
</dbReference>
<sequence>MAQGYEFSEKVAKACQKKEALFDESKARYALRSMFAGAFLTMSTAAGAAAAQVIAGLNPALSKFFFAFIFTWGLVYILFLNSELATSNMMYLTAGVYQKNIRLSKAVTILLYCGIFNLIGAMIIGAAFAYSSAFNAMDVQHFIVGLVKGKALRGNGQVLLEAVLANIFVNVAILAFLLIKDDAAKMWIIISAIFMFVFLGEEHVVANFASFSIVKFSAVSPSLEFMNWFNLIRHWVVAFIGNTIGGGVIVGLAYAFLNKTKSVYHE</sequence>
<dbReference type="Pfam" id="PF01226">
    <property type="entry name" value="Form_Nir_trans"/>
    <property type="match status" value="1"/>
</dbReference>
<accession>D0BN38</accession>
<dbReference type="PANTHER" id="PTHR30520">
    <property type="entry name" value="FORMATE TRANSPORTER-RELATED"/>
    <property type="match status" value="1"/>
</dbReference>
<gene>
    <name evidence="6" type="ORF">HMPREF0446_01373</name>
</gene>
<evidence type="ECO:0000256" key="2">
    <source>
        <dbReference type="ARBA" id="ARBA00022692"/>
    </source>
</evidence>
<proteinExistence type="predicted"/>
<evidence type="ECO:0000256" key="3">
    <source>
        <dbReference type="ARBA" id="ARBA00022989"/>
    </source>
</evidence>
<keyword evidence="7" id="KW-1185">Reference proteome</keyword>
<evidence type="ECO:0000256" key="1">
    <source>
        <dbReference type="ARBA" id="ARBA00004141"/>
    </source>
</evidence>
<feature type="transmembrane region" description="Helical" evidence="5">
    <location>
        <begin position="234"/>
        <end position="257"/>
    </location>
</feature>
<reference evidence="6" key="1">
    <citation type="submission" date="2009-09" db="EMBL/GenBank/DDBJ databases">
        <authorList>
            <consortium name="The Broad Institute Genome Sequencing Platform"/>
            <person name="Ward D."/>
            <person name="Feldgarden M."/>
            <person name="Earl A."/>
            <person name="Young S.K."/>
            <person name="Zeng Q."/>
            <person name="Koehrsen M."/>
            <person name="Alvarado L."/>
            <person name="Berlin A."/>
            <person name="Bochicchio J."/>
            <person name="Borenstein D."/>
            <person name="Chapman S.B."/>
            <person name="Chen Z."/>
            <person name="Engels R."/>
            <person name="Freedman E."/>
            <person name="Gellesch M."/>
            <person name="Goldberg J."/>
            <person name="Griggs A."/>
            <person name="Gujja S."/>
            <person name="Heilman E."/>
            <person name="Heiman D."/>
            <person name="Hepburn T."/>
            <person name="Howarth C."/>
            <person name="Jen D."/>
            <person name="Larson L."/>
            <person name="Lewis B."/>
            <person name="Mehta T."/>
            <person name="Park D."/>
            <person name="Pearson M."/>
            <person name="Roberts A."/>
            <person name="Saif S."/>
            <person name="Shea T."/>
            <person name="Shenoy N."/>
            <person name="Sisk P."/>
            <person name="Stolte C."/>
            <person name="Sykes S."/>
            <person name="Thomson T."/>
            <person name="Walk T."/>
            <person name="White J."/>
            <person name="Yandava C."/>
            <person name="Sibley C.D."/>
            <person name="Field T.R."/>
            <person name="Grinwis M."/>
            <person name="Eshaghurshan C.S."/>
            <person name="Surette M.G."/>
            <person name="Haas B."/>
            <person name="Nusbaum C."/>
            <person name="Birren B."/>
        </authorList>
    </citation>
    <scope>NUCLEOTIDE SEQUENCE [LARGE SCALE GENOMIC DNA]</scope>
    <source>
        <strain evidence="6">ATCC 700633</strain>
    </source>
</reference>
<organism evidence="6 7">
    <name type="scientific">Granulicatella elegans ATCC 700633</name>
    <dbReference type="NCBI Taxonomy" id="626369"/>
    <lineage>
        <taxon>Bacteria</taxon>
        <taxon>Bacillati</taxon>
        <taxon>Bacillota</taxon>
        <taxon>Bacilli</taxon>
        <taxon>Lactobacillales</taxon>
        <taxon>Carnobacteriaceae</taxon>
        <taxon>Granulicatella</taxon>
    </lineage>
</organism>
<dbReference type="RefSeq" id="WP_006703649.1">
    <property type="nucleotide sequence ID" value="NZ_KI391971.1"/>
</dbReference>
<name>D0BN38_9LACT</name>
<dbReference type="PANTHER" id="PTHR30520:SF8">
    <property type="entry name" value="NITRITE TRANSPORTER NIRC"/>
    <property type="match status" value="1"/>
</dbReference>
<dbReference type="eggNOG" id="COG2116">
    <property type="taxonomic scope" value="Bacteria"/>
</dbReference>
<evidence type="ECO:0000313" key="6">
    <source>
        <dbReference type="EMBL" id="EEW92528.1"/>
    </source>
</evidence>
<comment type="subcellular location">
    <subcellularLocation>
        <location evidence="1">Membrane</location>
        <topology evidence="1">Multi-pass membrane protein</topology>
    </subcellularLocation>
</comment>
<dbReference type="Proteomes" id="UP000002939">
    <property type="component" value="Unassembled WGS sequence"/>
</dbReference>
<feature type="transmembrane region" description="Helical" evidence="5">
    <location>
        <begin position="35"/>
        <end position="55"/>
    </location>
</feature>
<dbReference type="STRING" id="626369.HMPREF0446_01373"/>
<keyword evidence="3 5" id="KW-1133">Transmembrane helix</keyword>
<protein>
    <recommendedName>
        <fullName evidence="8">Formate/nitrite transporter</fullName>
    </recommendedName>
</protein>
<evidence type="ECO:0008006" key="8">
    <source>
        <dbReference type="Google" id="ProtNLM"/>
    </source>
</evidence>
<dbReference type="InterPro" id="IPR000292">
    <property type="entry name" value="For/NO2_transpt"/>
</dbReference>
<feature type="transmembrane region" description="Helical" evidence="5">
    <location>
        <begin position="61"/>
        <end position="80"/>
    </location>
</feature>
<feature type="transmembrane region" description="Helical" evidence="5">
    <location>
        <begin position="109"/>
        <end position="130"/>
    </location>
</feature>
<dbReference type="HOGENOM" id="CLU_036896_2_0_9"/>
<feature type="transmembrane region" description="Helical" evidence="5">
    <location>
        <begin position="186"/>
        <end position="214"/>
    </location>
</feature>
<comment type="caution">
    <text evidence="6">The sequence shown here is derived from an EMBL/GenBank/DDBJ whole genome shotgun (WGS) entry which is preliminary data.</text>
</comment>
<dbReference type="GO" id="GO:0015499">
    <property type="term" value="F:formate transmembrane transporter activity"/>
    <property type="evidence" value="ECO:0007669"/>
    <property type="project" value="TreeGrafter"/>
</dbReference>
<dbReference type="OrthoDB" id="9786493at2"/>
<keyword evidence="4 5" id="KW-0472">Membrane</keyword>
<dbReference type="GO" id="GO:0005886">
    <property type="term" value="C:plasma membrane"/>
    <property type="evidence" value="ECO:0007669"/>
    <property type="project" value="TreeGrafter"/>
</dbReference>
<dbReference type="Gene3D" id="1.20.1080.10">
    <property type="entry name" value="Glycerol uptake facilitator protein"/>
    <property type="match status" value="1"/>
</dbReference>
<evidence type="ECO:0000256" key="5">
    <source>
        <dbReference type="SAM" id="Phobius"/>
    </source>
</evidence>
<evidence type="ECO:0000256" key="4">
    <source>
        <dbReference type="ARBA" id="ARBA00023136"/>
    </source>
</evidence>
<dbReference type="EMBL" id="ACRF02000003">
    <property type="protein sequence ID" value="EEW92528.1"/>
    <property type="molecule type" value="Genomic_DNA"/>
</dbReference>
<feature type="transmembrane region" description="Helical" evidence="5">
    <location>
        <begin position="158"/>
        <end position="179"/>
    </location>
</feature>
<reference evidence="6" key="2">
    <citation type="submission" date="2011-10" db="EMBL/GenBank/DDBJ databases">
        <title>The Genome Sequence of Granulicatella elegans ATCC 700633.</title>
        <authorList>
            <consortium name="The Broad Institute Genome Sequencing Platform"/>
            <consortium name="The Broad Institute Genome Sequencing Center for Infectious Disease"/>
            <person name="Earl A."/>
            <person name="Ward D."/>
            <person name="Feldgarden M."/>
            <person name="Gevers D."/>
            <person name="Sibley C.D."/>
            <person name="Field T.R."/>
            <person name="Grinwis M."/>
            <person name="Eshaghurshan C.S."/>
            <person name="Surette M.G."/>
            <person name="Young S.K."/>
            <person name="Zeng Q."/>
            <person name="Gargeya S."/>
            <person name="Fitzgerald M."/>
            <person name="Haas B."/>
            <person name="Abouelleil A."/>
            <person name="Alvarado L."/>
            <person name="Arachchi H.M."/>
            <person name="Berlin A."/>
            <person name="Brown A."/>
            <person name="Chapman S.B."/>
            <person name="Chen Z."/>
            <person name="Dunbar C."/>
            <person name="Freedman E."/>
            <person name="Gearin G."/>
            <person name="Goldberg J."/>
            <person name="Griggs A."/>
            <person name="Gujja S."/>
            <person name="Heiman D."/>
            <person name="Howarth C."/>
            <person name="Larson L."/>
            <person name="Lui A."/>
            <person name="MacDonald P.J.P."/>
            <person name="Montmayeur A."/>
            <person name="Murphy C."/>
            <person name="Neiman D."/>
            <person name="Pearson M."/>
            <person name="Priest M."/>
            <person name="Roberts A."/>
            <person name="Saif S."/>
            <person name="Shea T."/>
            <person name="Shenoy N."/>
            <person name="Sisk P."/>
            <person name="Stolte C."/>
            <person name="Sykes S."/>
            <person name="Wortman J."/>
            <person name="Nusbaum C."/>
            <person name="Birren B."/>
        </authorList>
    </citation>
    <scope>NUCLEOTIDE SEQUENCE [LARGE SCALE GENOMIC DNA]</scope>
    <source>
        <strain evidence="6">ATCC 700633</strain>
    </source>
</reference>
<dbReference type="AlphaFoldDB" id="D0BN38"/>